<dbReference type="AlphaFoldDB" id="A0A0N0GPA2"/>
<evidence type="ECO:0000313" key="2">
    <source>
        <dbReference type="Proteomes" id="UP000037939"/>
    </source>
</evidence>
<protein>
    <submittedName>
        <fullName evidence="1">Uncharacterized protein</fullName>
    </submittedName>
</protein>
<sequence length="143" mass="15547">MKQRSPWAALAGIVVVLVFVAWNQGWLPIGKPTATPALHLGCSDLHHGCSILINGAQYRVRSAQPLSGAHPVDLTLEGSAIKAATASWQMNGMDMGPNQFKFVHQGEHWVAETALPLCSQGRRDWLLTLQIDDITVLINTVSQ</sequence>
<dbReference type="EMBL" id="LAQT01000007">
    <property type="protein sequence ID" value="KPC53294.1"/>
    <property type="molecule type" value="Genomic_DNA"/>
</dbReference>
<organism evidence="1 2">
    <name type="scientific">Amantichitinum ursilacus</name>
    <dbReference type="NCBI Taxonomy" id="857265"/>
    <lineage>
        <taxon>Bacteria</taxon>
        <taxon>Pseudomonadati</taxon>
        <taxon>Pseudomonadota</taxon>
        <taxon>Betaproteobacteria</taxon>
        <taxon>Neisseriales</taxon>
        <taxon>Chitinibacteraceae</taxon>
        <taxon>Amantichitinum</taxon>
    </lineage>
</organism>
<dbReference type="RefSeq" id="WP_053937536.1">
    <property type="nucleotide sequence ID" value="NZ_LAQT01000007.1"/>
</dbReference>
<accession>A0A0N0GPA2</accession>
<evidence type="ECO:0000313" key="1">
    <source>
        <dbReference type="EMBL" id="KPC53294.1"/>
    </source>
</evidence>
<gene>
    <name evidence="1" type="ORF">WG78_09400</name>
</gene>
<dbReference type="OrthoDB" id="9134483at2"/>
<dbReference type="Proteomes" id="UP000037939">
    <property type="component" value="Unassembled WGS sequence"/>
</dbReference>
<comment type="caution">
    <text evidence="1">The sequence shown here is derived from an EMBL/GenBank/DDBJ whole genome shotgun (WGS) entry which is preliminary data.</text>
</comment>
<reference evidence="1 2" key="1">
    <citation type="submission" date="2015-07" db="EMBL/GenBank/DDBJ databases">
        <title>Draft genome sequence of the Amantichitinum ursilacus IGB-41, a new chitin-degrading bacterium.</title>
        <authorList>
            <person name="Kirstahler P."/>
            <person name="Guenther M."/>
            <person name="Grumaz C."/>
            <person name="Rupp S."/>
            <person name="Zibek S."/>
            <person name="Sohn K."/>
        </authorList>
    </citation>
    <scope>NUCLEOTIDE SEQUENCE [LARGE SCALE GENOMIC DNA]</scope>
    <source>
        <strain evidence="1 2">IGB-41</strain>
    </source>
</reference>
<dbReference type="STRING" id="857265.WG78_09400"/>
<name>A0A0N0GPA2_9NEIS</name>
<proteinExistence type="predicted"/>
<keyword evidence="2" id="KW-1185">Reference proteome</keyword>